<evidence type="ECO:0000313" key="5">
    <source>
        <dbReference type="EMBL" id="CDO52437.1"/>
    </source>
</evidence>
<reference evidence="5" key="1">
    <citation type="submission" date="2014-03" db="EMBL/GenBank/DDBJ databases">
        <authorList>
            <person name="Casaregola S."/>
        </authorList>
    </citation>
    <scope>NUCLEOTIDE SEQUENCE [LARGE SCALE GENOMIC DNA]</scope>
    <source>
        <strain evidence="5">CLIB 918</strain>
    </source>
</reference>
<dbReference type="InterPro" id="IPR038499">
    <property type="entry name" value="BRO1_sf"/>
</dbReference>
<evidence type="ECO:0000256" key="3">
    <source>
        <dbReference type="SAM" id="MobiDB-lite"/>
    </source>
</evidence>
<evidence type="ECO:0000259" key="4">
    <source>
        <dbReference type="PROSITE" id="PS51180"/>
    </source>
</evidence>
<gene>
    <name evidence="5" type="ORF">BN980_GECA03s01935g</name>
</gene>
<comment type="similarity">
    <text evidence="1">Belongs to the palA/RIM20 family.</text>
</comment>
<accession>A0A0J9X5F6</accession>
<sequence length="822" mass="93041">MATQLLHIPLRRTQAVPLGFNIAKYVETEFHQDQDQAAIDADSLDKLRNRTLDVQAHVSFIDVLSEYYSQLLNVIDKFPADIKTEFVWYGTLGYSESGPVKRNSTQFERLNVAYNIASLYSEVAYKQQLDNVDGIKRAYNYFQKAAGAFKYIHDELLPQMDQPPPLDLDAATIETLQYICLAQAQEAFWVKAKLDNLKNTLVSRLAIQVSEFYAQALDYAGRSTAIRTEWIHHLTCKRYHFKAAAHYRASLDCLDKGKYGEEVGHLRIALEASKTALANSKYVSPSVIADANELNNRVKTDLAGAEKDNDLIYLQSVPTSASLPPISASSMVKAATPDVFLDPLQFLQNVNSKPLFNDILPYTIYEASNAYSEKINEYVQRNIISKIEELTVNMHASLQQLNLPGSLEAVEKPMGVPQSLLLHSDEIRTKGGVNLLRGTINDIQKLYRESVHLLEEGKQILVYEENEDTMMRNRQGTARWTRAPSKQAGSDLWASLSNFENYLKSSEASDRMVRDKFHKIERYLEIMCEGRHKLETYIPNSTVVNVDPYLEYSIQELREALLKTRGIEYQRQKYINNLMYTVANIGTLPEIISEYQNNIKGKHGHVDASRFESVYTKHVTALQREHTGWLEEQTQEQEQLLAKITELNQQFLEIRDNDEGSIERENSIQNLEVAYFKFAEIVQNLDEGRKFYNSLMEQLVLFVDQCKEFVYQRRIEGRELESTISDSFSQLSINSGRSTVSSPTPMAAAATNEDDGKIEEPLVAPQARHPAMISRVWNPGNDTGFGGRASASPPNGGEEATGSRGGSFHGRTWKPSDGINFG</sequence>
<dbReference type="AlphaFoldDB" id="A0A0J9X5F6"/>
<dbReference type="Gene3D" id="1.25.40.280">
    <property type="entry name" value="alix/aip1 like domains"/>
    <property type="match status" value="1"/>
</dbReference>
<keyword evidence="6" id="KW-1185">Reference proteome</keyword>
<dbReference type="EMBL" id="CCBN010000003">
    <property type="protein sequence ID" value="CDO52437.1"/>
    <property type="molecule type" value="Genomic_DNA"/>
</dbReference>
<proteinExistence type="inferred from homology"/>
<dbReference type="CDD" id="cd09241">
    <property type="entry name" value="BRO1_ScRim20-like"/>
    <property type="match status" value="1"/>
</dbReference>
<comment type="caution">
    <text evidence="5">The sequence shown here is derived from an EMBL/GenBank/DDBJ whole genome shotgun (WGS) entry which is preliminary data.</text>
</comment>
<dbReference type="STRING" id="1173061.A0A0J9X5F6"/>
<dbReference type="SMART" id="SM01041">
    <property type="entry name" value="BRO1"/>
    <property type="match status" value="1"/>
</dbReference>
<dbReference type="Gene3D" id="1.20.140.50">
    <property type="entry name" value="alix/aip1 like domains"/>
    <property type="match status" value="1"/>
</dbReference>
<dbReference type="Gene3D" id="1.20.120.560">
    <property type="entry name" value="alix/aip1 in complex with the ypdl late domain"/>
    <property type="match status" value="1"/>
</dbReference>
<evidence type="ECO:0000313" key="6">
    <source>
        <dbReference type="Proteomes" id="UP000242525"/>
    </source>
</evidence>
<dbReference type="InterPro" id="IPR025304">
    <property type="entry name" value="ALIX_V_dom"/>
</dbReference>
<organism evidence="5 6">
    <name type="scientific">Geotrichum candidum</name>
    <name type="common">Oospora lactis</name>
    <name type="synonym">Dipodascus geotrichum</name>
    <dbReference type="NCBI Taxonomy" id="1173061"/>
    <lineage>
        <taxon>Eukaryota</taxon>
        <taxon>Fungi</taxon>
        <taxon>Dikarya</taxon>
        <taxon>Ascomycota</taxon>
        <taxon>Saccharomycotina</taxon>
        <taxon>Dipodascomycetes</taxon>
        <taxon>Dipodascales</taxon>
        <taxon>Dipodascaceae</taxon>
        <taxon>Geotrichum</taxon>
    </lineage>
</organism>
<name>A0A0J9X5F6_GEOCN</name>
<dbReference type="PANTHER" id="PTHR23030">
    <property type="entry name" value="PCD6 INTERACTING PROTEIN-RELATED"/>
    <property type="match status" value="1"/>
</dbReference>
<dbReference type="GO" id="GO:0005768">
    <property type="term" value="C:endosome"/>
    <property type="evidence" value="ECO:0007669"/>
    <property type="project" value="TreeGrafter"/>
</dbReference>
<evidence type="ECO:0000256" key="1">
    <source>
        <dbReference type="ARBA" id="ARBA00038154"/>
    </source>
</evidence>
<feature type="domain" description="BRO1" evidence="4">
    <location>
        <begin position="4"/>
        <end position="394"/>
    </location>
</feature>
<dbReference type="InterPro" id="IPR004328">
    <property type="entry name" value="BRO1_dom"/>
</dbReference>
<dbReference type="PANTHER" id="PTHR23030:SF39">
    <property type="entry name" value="PROGRAMMED CELL DEATH 6-INTERACTING PROTEIN"/>
    <property type="match status" value="1"/>
</dbReference>
<dbReference type="Pfam" id="PF03097">
    <property type="entry name" value="BRO1"/>
    <property type="match status" value="1"/>
</dbReference>
<dbReference type="PROSITE" id="PS51180">
    <property type="entry name" value="BRO1"/>
    <property type="match status" value="1"/>
</dbReference>
<feature type="coiled-coil region" evidence="2">
    <location>
        <begin position="630"/>
        <end position="657"/>
    </location>
</feature>
<keyword evidence="2" id="KW-0175">Coiled coil</keyword>
<feature type="region of interest" description="Disordered" evidence="3">
    <location>
        <begin position="778"/>
        <end position="822"/>
    </location>
</feature>
<dbReference type="Pfam" id="PF13949">
    <property type="entry name" value="ALIX_LYPXL_bnd"/>
    <property type="match status" value="1"/>
</dbReference>
<protein>
    <submittedName>
        <fullName evidence="5">Similar to Saccharomyces cerevisiae YOR275C RIM20 Protein involved in proteolytic activation of Rim101p in response to alkaline pH</fullName>
    </submittedName>
</protein>
<dbReference type="Proteomes" id="UP000242525">
    <property type="component" value="Unassembled WGS sequence"/>
</dbReference>
<evidence type="ECO:0000256" key="2">
    <source>
        <dbReference type="SAM" id="Coils"/>
    </source>
</evidence>
<dbReference type="OrthoDB" id="64867at2759"/>